<protein>
    <submittedName>
        <fullName evidence="5">Putative potassium channel, VIC family protein</fullName>
    </submittedName>
</protein>
<dbReference type="Pfam" id="PF07885">
    <property type="entry name" value="Ion_trans_2"/>
    <property type="match status" value="1"/>
</dbReference>
<dbReference type="InterPro" id="IPR003148">
    <property type="entry name" value="RCK_N"/>
</dbReference>
<dbReference type="SUPFAM" id="SSF81324">
    <property type="entry name" value="Voltage-gated potassium channels"/>
    <property type="match status" value="1"/>
</dbReference>
<dbReference type="GO" id="GO:0006813">
    <property type="term" value="P:potassium ion transport"/>
    <property type="evidence" value="ECO:0007669"/>
    <property type="project" value="InterPro"/>
</dbReference>
<dbReference type="InterPro" id="IPR036721">
    <property type="entry name" value="RCK_C_sf"/>
</dbReference>
<feature type="transmembrane region" description="Helical" evidence="2">
    <location>
        <begin position="54"/>
        <end position="70"/>
    </location>
</feature>
<dbReference type="STRING" id="59922.P9303_06531"/>
<keyword evidence="5" id="KW-0813">Transport</keyword>
<dbReference type="KEGG" id="pmf:P9303_06531"/>
<evidence type="ECO:0000256" key="1">
    <source>
        <dbReference type="ARBA" id="ARBA00004651"/>
    </source>
</evidence>
<accession>A2C7E5</accession>
<evidence type="ECO:0000259" key="4">
    <source>
        <dbReference type="PROSITE" id="PS51202"/>
    </source>
</evidence>
<reference evidence="5 6" key="1">
    <citation type="journal article" date="2007" name="PLoS Genet.">
        <title>Patterns and implications of gene gain and loss in the evolution of Prochlorococcus.</title>
        <authorList>
            <person name="Kettler G.C."/>
            <person name="Martiny A.C."/>
            <person name="Huang K."/>
            <person name="Zucker J."/>
            <person name="Coleman M.L."/>
            <person name="Rodrigue S."/>
            <person name="Chen F."/>
            <person name="Lapidus A."/>
            <person name="Ferriera S."/>
            <person name="Johnson J."/>
            <person name="Steglich C."/>
            <person name="Church G.M."/>
            <person name="Richardson P."/>
            <person name="Chisholm S.W."/>
        </authorList>
    </citation>
    <scope>NUCLEOTIDE SEQUENCE [LARGE SCALE GENOMIC DNA]</scope>
    <source>
        <strain evidence="5 6">MIT 9303</strain>
    </source>
</reference>
<keyword evidence="2" id="KW-0812">Transmembrane</keyword>
<dbReference type="EMBL" id="CP000554">
    <property type="protein sequence ID" value="ABM77405.1"/>
    <property type="molecule type" value="Genomic_DNA"/>
</dbReference>
<dbReference type="InterPro" id="IPR036291">
    <property type="entry name" value="NAD(P)-bd_dom_sf"/>
</dbReference>
<comment type="subcellular location">
    <subcellularLocation>
        <location evidence="1">Cell membrane</location>
        <topology evidence="1">Multi-pass membrane protein</topology>
    </subcellularLocation>
</comment>
<dbReference type="Gene3D" id="3.30.70.1450">
    <property type="entry name" value="Regulator of K+ conductance, C-terminal domain"/>
    <property type="match status" value="1"/>
</dbReference>
<dbReference type="Pfam" id="PF02080">
    <property type="entry name" value="TrkA_C"/>
    <property type="match status" value="1"/>
</dbReference>
<dbReference type="RefSeq" id="WP_011825324.1">
    <property type="nucleotide sequence ID" value="NC_008820.1"/>
</dbReference>
<keyword evidence="5" id="KW-0407">Ion channel</keyword>
<keyword evidence="5" id="KW-0406">Ion transport</keyword>
<dbReference type="BioCyc" id="PMAR59922:G1G80-600-MONOMER"/>
<evidence type="ECO:0000259" key="3">
    <source>
        <dbReference type="PROSITE" id="PS51201"/>
    </source>
</evidence>
<organism evidence="5 6">
    <name type="scientific">Prochlorococcus marinus (strain MIT 9303)</name>
    <dbReference type="NCBI Taxonomy" id="59922"/>
    <lineage>
        <taxon>Bacteria</taxon>
        <taxon>Bacillati</taxon>
        <taxon>Cyanobacteriota</taxon>
        <taxon>Cyanophyceae</taxon>
        <taxon>Synechococcales</taxon>
        <taxon>Prochlorococcaceae</taxon>
        <taxon>Prochlorococcus</taxon>
    </lineage>
</organism>
<feature type="transmembrane region" description="Helical" evidence="2">
    <location>
        <begin position="76"/>
        <end position="96"/>
    </location>
</feature>
<feature type="transmembrane region" description="Helical" evidence="2">
    <location>
        <begin position="25"/>
        <end position="42"/>
    </location>
</feature>
<dbReference type="Proteomes" id="UP000002274">
    <property type="component" value="Chromosome"/>
</dbReference>
<dbReference type="GO" id="GO:0005886">
    <property type="term" value="C:plasma membrane"/>
    <property type="evidence" value="ECO:0007669"/>
    <property type="project" value="UniProtKB-SubCell"/>
</dbReference>
<dbReference type="AlphaFoldDB" id="A2C7E5"/>
<evidence type="ECO:0000313" key="6">
    <source>
        <dbReference type="Proteomes" id="UP000002274"/>
    </source>
</evidence>
<dbReference type="GO" id="GO:0008324">
    <property type="term" value="F:monoatomic cation transmembrane transporter activity"/>
    <property type="evidence" value="ECO:0007669"/>
    <property type="project" value="InterPro"/>
</dbReference>
<keyword evidence="2" id="KW-0472">Membrane</keyword>
<dbReference type="Pfam" id="PF02254">
    <property type="entry name" value="TrkA_N"/>
    <property type="match status" value="1"/>
</dbReference>
<dbReference type="PANTHER" id="PTHR43833:SF9">
    <property type="entry name" value="POTASSIUM CHANNEL PROTEIN YUGO-RELATED"/>
    <property type="match status" value="1"/>
</dbReference>
<feature type="domain" description="RCK N-terminal" evidence="3">
    <location>
        <begin position="124"/>
        <end position="242"/>
    </location>
</feature>
<evidence type="ECO:0000256" key="2">
    <source>
        <dbReference type="SAM" id="Phobius"/>
    </source>
</evidence>
<dbReference type="PROSITE" id="PS51201">
    <property type="entry name" value="RCK_N"/>
    <property type="match status" value="1"/>
</dbReference>
<dbReference type="Gene3D" id="1.10.287.70">
    <property type="match status" value="1"/>
</dbReference>
<dbReference type="PANTHER" id="PTHR43833">
    <property type="entry name" value="POTASSIUM CHANNEL PROTEIN 2-RELATED-RELATED"/>
    <property type="match status" value="1"/>
</dbReference>
<name>A2C7E5_PROM3</name>
<keyword evidence="2" id="KW-1133">Transmembrane helix</keyword>
<evidence type="ECO:0000313" key="5">
    <source>
        <dbReference type="EMBL" id="ABM77405.1"/>
    </source>
</evidence>
<dbReference type="PROSITE" id="PS51202">
    <property type="entry name" value="RCK_C"/>
    <property type="match status" value="1"/>
</dbReference>
<dbReference type="InterPro" id="IPR050721">
    <property type="entry name" value="Trk_Ktr_HKT_K-transport"/>
</dbReference>
<gene>
    <name evidence="5" type="ordered locus">P9303_06531</name>
</gene>
<dbReference type="InterPro" id="IPR006037">
    <property type="entry name" value="RCK_C"/>
</dbReference>
<dbReference type="SUPFAM" id="SSF51735">
    <property type="entry name" value="NAD(P)-binding Rossmann-fold domains"/>
    <property type="match status" value="1"/>
</dbReference>
<proteinExistence type="predicted"/>
<feature type="domain" description="RCK C-terminal" evidence="4">
    <location>
        <begin position="260"/>
        <end position="349"/>
    </location>
</feature>
<dbReference type="SUPFAM" id="SSF116726">
    <property type="entry name" value="TrkA C-terminal domain-like"/>
    <property type="match status" value="1"/>
</dbReference>
<dbReference type="HOGENOM" id="CLU_050982_0_1_3"/>
<dbReference type="InterPro" id="IPR013099">
    <property type="entry name" value="K_chnl_dom"/>
</dbReference>
<dbReference type="Gene3D" id="3.40.50.720">
    <property type="entry name" value="NAD(P)-binding Rossmann-like Domain"/>
    <property type="match status" value="1"/>
</dbReference>
<sequence length="359" mass="39284">MKSWWYPFRRGPLASLPLQVLAKPWLGPILALAVVILVGALGYRLTEGWDWGDCLWMVLITISTIGYGEVEPLSQAGRLVTVLIIAGGVVVVQLTIQRALRLTESGYFRQLRELRFRRVLRRMRDHVIVCGYGRIGQEIASKLQLEQVPVLVVEIDPANKQAAEEQGLNVLQADATLDETLLEAGLDHCRSLVAALPSNAANLYVVLSAKSMRPHCRLISRADSEEAAVKLKLAGASVVVSPYVAAGRTMAATALRPLAVDFMDLLAGSDYEIEEFQLSQDPLKFNKLSQRSLAKLQLGRRSGAMVLAIRDGSSLMANPNSEVELAPGQLLVVLGSKAQLIRLRELLGEALDTIERMAS</sequence>